<reference evidence="1" key="2">
    <citation type="submission" date="2021-04" db="EMBL/GenBank/DDBJ databases">
        <authorList>
            <person name="Dong X."/>
        </authorList>
    </citation>
    <scope>NUCLEOTIDE SEQUENCE</scope>
    <source>
        <strain evidence="1">ZWT</strain>
    </source>
</reference>
<comment type="caution">
    <text evidence="1">The sequence shown here is derived from an EMBL/GenBank/DDBJ whole genome shotgun (WGS) entry which is preliminary data.</text>
</comment>
<gene>
    <name evidence="1" type="ORF">KDK92_06985</name>
</gene>
<evidence type="ECO:0000313" key="1">
    <source>
        <dbReference type="EMBL" id="MCM1989480.1"/>
    </source>
</evidence>
<protein>
    <submittedName>
        <fullName evidence="1">Uncharacterized protein</fullName>
    </submittedName>
</protein>
<organism evidence="1 2">
    <name type="scientific">Oceanirhabdus seepicola</name>
    <dbReference type="NCBI Taxonomy" id="2828781"/>
    <lineage>
        <taxon>Bacteria</taxon>
        <taxon>Bacillati</taxon>
        <taxon>Bacillota</taxon>
        <taxon>Clostridia</taxon>
        <taxon>Eubacteriales</taxon>
        <taxon>Clostridiaceae</taxon>
        <taxon>Oceanirhabdus</taxon>
    </lineage>
</organism>
<dbReference type="Proteomes" id="UP001056429">
    <property type="component" value="Unassembled WGS sequence"/>
</dbReference>
<dbReference type="RefSeq" id="WP_250858474.1">
    <property type="nucleotide sequence ID" value="NZ_JAGSOJ010000001.1"/>
</dbReference>
<sequence>MGKLNFFQVTPKQQHLFIYGKEDENNAEKASLECKEFKSDVEEEWVSDRQQTCYNCRYRRWTATSFVCLKKEA</sequence>
<proteinExistence type="predicted"/>
<reference evidence="1" key="1">
    <citation type="journal article" date="2021" name="mSystems">
        <title>Bacteria and Archaea Synergistically Convert Glycine Betaine to Biogenic Methane in the Formosa Cold Seep of the South China Sea.</title>
        <authorList>
            <person name="Li L."/>
            <person name="Zhang W."/>
            <person name="Zhang S."/>
            <person name="Song L."/>
            <person name="Sun Q."/>
            <person name="Zhang H."/>
            <person name="Xiang H."/>
            <person name="Dong X."/>
        </authorList>
    </citation>
    <scope>NUCLEOTIDE SEQUENCE</scope>
    <source>
        <strain evidence="1">ZWT</strain>
    </source>
</reference>
<keyword evidence="2" id="KW-1185">Reference proteome</keyword>
<name>A0A9J6P1V5_9CLOT</name>
<dbReference type="AlphaFoldDB" id="A0A9J6P1V5"/>
<evidence type="ECO:0000313" key="2">
    <source>
        <dbReference type="Proteomes" id="UP001056429"/>
    </source>
</evidence>
<accession>A0A9J6P1V5</accession>
<dbReference type="EMBL" id="JAGSOJ010000001">
    <property type="protein sequence ID" value="MCM1989480.1"/>
    <property type="molecule type" value="Genomic_DNA"/>
</dbReference>